<keyword evidence="6 14" id="KW-0812">Transmembrane</keyword>
<evidence type="ECO:0000313" key="22">
    <source>
        <dbReference type="Proteomes" id="UP000183529"/>
    </source>
</evidence>
<keyword evidence="12 21" id="KW-0675">Receptor</keyword>
<dbReference type="GO" id="GO:0015891">
    <property type="term" value="P:siderophore transport"/>
    <property type="evidence" value="ECO:0007669"/>
    <property type="project" value="InterPro"/>
</dbReference>
<dbReference type="Gene3D" id="2.40.170.20">
    <property type="entry name" value="TonB-dependent receptor, beta-barrel domain"/>
    <property type="match status" value="1"/>
</dbReference>
<dbReference type="InterPro" id="IPR036942">
    <property type="entry name" value="Beta-barrel_TonB_sf"/>
</dbReference>
<dbReference type="Pfam" id="PF07715">
    <property type="entry name" value="Plug"/>
    <property type="match status" value="1"/>
</dbReference>
<dbReference type="InterPro" id="IPR037066">
    <property type="entry name" value="Plug_dom_sf"/>
</dbReference>
<reference evidence="21 22" key="1">
    <citation type="submission" date="2016-10" db="EMBL/GenBank/DDBJ databases">
        <authorList>
            <person name="Varghese N."/>
            <person name="Submissions S."/>
        </authorList>
    </citation>
    <scope>NUCLEOTIDE SEQUENCE [LARGE SCALE GENOMIC DNA]</scope>
    <source>
        <strain evidence="21 22">LMG 22274</strain>
    </source>
</reference>
<dbReference type="Pfam" id="PF00593">
    <property type="entry name" value="TonB_dep_Rec_b-barrel"/>
    <property type="match status" value="1"/>
</dbReference>
<dbReference type="EMBL" id="FNZM01000004">
    <property type="protein sequence ID" value="SEJ36090.1"/>
    <property type="molecule type" value="Genomic_DNA"/>
</dbReference>
<comment type="caution">
    <text evidence="21">The sequence shown here is derived from an EMBL/GenBank/DDBJ whole genome shotgun (WGS) entry which is preliminary data.</text>
</comment>
<dbReference type="PROSITE" id="PS51257">
    <property type="entry name" value="PROKAR_LIPOPROTEIN"/>
    <property type="match status" value="1"/>
</dbReference>
<evidence type="ECO:0000259" key="19">
    <source>
        <dbReference type="Pfam" id="PF00593"/>
    </source>
</evidence>
<dbReference type="AlphaFoldDB" id="A0AAQ1GDJ9"/>
<dbReference type="PANTHER" id="PTHR32552">
    <property type="entry name" value="FERRICHROME IRON RECEPTOR-RELATED"/>
    <property type="match status" value="1"/>
</dbReference>
<keyword evidence="9" id="KW-0406">Ion transport</keyword>
<evidence type="ECO:0000256" key="17">
    <source>
        <dbReference type="SAM" id="MobiDB-lite"/>
    </source>
</evidence>
<keyword evidence="11 14" id="KW-0472">Membrane</keyword>
<dbReference type="GO" id="GO:0038023">
    <property type="term" value="F:signaling receptor activity"/>
    <property type="evidence" value="ECO:0007669"/>
    <property type="project" value="InterPro"/>
</dbReference>
<evidence type="ECO:0000256" key="5">
    <source>
        <dbReference type="ARBA" id="ARBA00022496"/>
    </source>
</evidence>
<dbReference type="InterPro" id="IPR012910">
    <property type="entry name" value="Plug_dom"/>
</dbReference>
<feature type="signal peptide" evidence="18">
    <location>
        <begin position="1"/>
        <end position="33"/>
    </location>
</feature>
<dbReference type="InterPro" id="IPR039426">
    <property type="entry name" value="TonB-dep_rcpt-like"/>
</dbReference>
<evidence type="ECO:0000256" key="18">
    <source>
        <dbReference type="SAM" id="SignalP"/>
    </source>
</evidence>
<name>A0AAQ1GDJ9_9BURK</name>
<keyword evidence="3 14" id="KW-0813">Transport</keyword>
<evidence type="ECO:0000256" key="13">
    <source>
        <dbReference type="ARBA" id="ARBA00023237"/>
    </source>
</evidence>
<comment type="similarity">
    <text evidence="2 14 16">Belongs to the TonB-dependent receptor family.</text>
</comment>
<keyword evidence="10 16" id="KW-0798">TonB box</keyword>
<protein>
    <submittedName>
        <fullName evidence="21">Catecholate siderophore receptor</fullName>
    </submittedName>
</protein>
<keyword evidence="8" id="KW-0408">Iron</keyword>
<evidence type="ECO:0000256" key="2">
    <source>
        <dbReference type="ARBA" id="ARBA00009810"/>
    </source>
</evidence>
<evidence type="ECO:0000256" key="7">
    <source>
        <dbReference type="ARBA" id="ARBA00022729"/>
    </source>
</evidence>
<evidence type="ECO:0000259" key="20">
    <source>
        <dbReference type="Pfam" id="PF07715"/>
    </source>
</evidence>
<dbReference type="PROSITE" id="PS01156">
    <property type="entry name" value="TONB_DEPENDENT_REC_2"/>
    <property type="match status" value="1"/>
</dbReference>
<keyword evidence="5" id="KW-0410">Iron transport</keyword>
<evidence type="ECO:0000256" key="6">
    <source>
        <dbReference type="ARBA" id="ARBA00022692"/>
    </source>
</evidence>
<dbReference type="GO" id="GO:0009279">
    <property type="term" value="C:cell outer membrane"/>
    <property type="evidence" value="ECO:0007669"/>
    <property type="project" value="UniProtKB-SubCell"/>
</dbReference>
<evidence type="ECO:0000256" key="8">
    <source>
        <dbReference type="ARBA" id="ARBA00023004"/>
    </source>
</evidence>
<keyword evidence="7 18" id="KW-0732">Signal</keyword>
<evidence type="ECO:0000256" key="10">
    <source>
        <dbReference type="ARBA" id="ARBA00023077"/>
    </source>
</evidence>
<feature type="domain" description="TonB-dependent receptor plug" evidence="20">
    <location>
        <begin position="97"/>
        <end position="196"/>
    </location>
</feature>
<dbReference type="RefSeq" id="WP_074982401.1">
    <property type="nucleotide sequence ID" value="NZ_CADFGN010000007.1"/>
</dbReference>
<feature type="short sequence motif" description="TonB C-terminal box" evidence="15">
    <location>
        <begin position="793"/>
        <end position="810"/>
    </location>
</feature>
<evidence type="ECO:0000256" key="11">
    <source>
        <dbReference type="ARBA" id="ARBA00023136"/>
    </source>
</evidence>
<dbReference type="NCBIfam" id="TIGR01783">
    <property type="entry name" value="TonB-siderophor"/>
    <property type="match status" value="1"/>
</dbReference>
<dbReference type="SUPFAM" id="SSF56935">
    <property type="entry name" value="Porins"/>
    <property type="match status" value="1"/>
</dbReference>
<comment type="subcellular location">
    <subcellularLocation>
        <location evidence="1 14">Cell outer membrane</location>
        <topology evidence="1 14">Multi-pass membrane protein</topology>
    </subcellularLocation>
</comment>
<evidence type="ECO:0000256" key="14">
    <source>
        <dbReference type="PROSITE-ProRule" id="PRU01360"/>
    </source>
</evidence>
<dbReference type="PROSITE" id="PS52016">
    <property type="entry name" value="TONB_DEPENDENT_REC_3"/>
    <property type="match status" value="1"/>
</dbReference>
<dbReference type="InterPro" id="IPR000531">
    <property type="entry name" value="Beta-barrel_TonB"/>
</dbReference>
<proteinExistence type="inferred from homology"/>
<dbReference type="CDD" id="cd01347">
    <property type="entry name" value="ligand_gated_channel"/>
    <property type="match status" value="1"/>
</dbReference>
<dbReference type="PANTHER" id="PTHR32552:SF83">
    <property type="entry name" value="BLR3904 PROTEIN"/>
    <property type="match status" value="1"/>
</dbReference>
<evidence type="ECO:0000256" key="16">
    <source>
        <dbReference type="RuleBase" id="RU003357"/>
    </source>
</evidence>
<evidence type="ECO:0000256" key="3">
    <source>
        <dbReference type="ARBA" id="ARBA00022448"/>
    </source>
</evidence>
<dbReference type="GO" id="GO:0015344">
    <property type="term" value="F:siderophore uptake transmembrane transporter activity"/>
    <property type="evidence" value="ECO:0007669"/>
    <property type="project" value="TreeGrafter"/>
</dbReference>
<sequence>MQLNRGTRGRPSGLLINLFGATFGCVALTAAHAQTSAQTAQTTQPAQAAQAAQAANTTDATGATQTAGATLPAVNVSGRNSPYQTKYVESDQFTAPLLDIAQSIAIVPKRVLDEQQAQSLQDILKNVPGITFTSGEGNLGWGDMFTIRGFSGEQSITIDGLRDAGLASRSDTFDVDRVEVFKGTGTIESGVAAPGGSVNLVTKEAHLDDAYHLATTLGSARYRRVSADLNKQIGEHSALRLNLMRHTQDVDGRANVHDDRWGVAGSLAMGLGTPTRVTLDYFHQQDNNVPDTGVPIERGTGGQRMPGVPRNGWYGDPNLYKDHSTTNRASVKIEHDFNDNLRISNMTRWEQTDRTTVLAPARFNSTSGTSYGYVGTGSLVTSASGVLSYSGVSADPNLSPLAVLRGNNYGTSKRYDILANETNVNTSFDTAGLHHDVVVGAEFYHERYGDLPRSVVAPSTNPVMDLTNAYGTSMGGVNAMEGTTGDYAAVNDAGVYIRDTVTITPKWIVEGAARYDRFWVKQVSGAANAHSVLTTSDGAFSGRIGITYKPLPFGSLYATYGRAAQPSAVGATTNNTIYGATSAATASLKPAVAQTWELGTKWDLLDRRLSITSALFRTELSDSWDYGDTTSSVVRELPPKRVDGIELGVSGNITEKWSAFAGFAAMRGRITKGINEGQRPANVPNATVNLWTSYAVTPKFSVSYGVQYVGTRRYTDNEYVGGQNNNSSTVSGASGNHPAYVYDAEKAPAFWLHSLAARYEVNKNLALSLNVQNLFNTFYYSAVGASLDGFQLYGVPGAGRTVLLSADVRF</sequence>
<evidence type="ECO:0000256" key="4">
    <source>
        <dbReference type="ARBA" id="ARBA00022452"/>
    </source>
</evidence>
<evidence type="ECO:0000313" key="21">
    <source>
        <dbReference type="EMBL" id="SEJ36090.1"/>
    </source>
</evidence>
<evidence type="ECO:0000256" key="15">
    <source>
        <dbReference type="PROSITE-ProRule" id="PRU10144"/>
    </source>
</evidence>
<dbReference type="Gene3D" id="2.170.130.10">
    <property type="entry name" value="TonB-dependent receptor, plug domain"/>
    <property type="match status" value="1"/>
</dbReference>
<keyword evidence="13 14" id="KW-0998">Cell outer membrane</keyword>
<feature type="chain" id="PRO_5042936817" evidence="18">
    <location>
        <begin position="34"/>
        <end position="810"/>
    </location>
</feature>
<dbReference type="Proteomes" id="UP000183529">
    <property type="component" value="Unassembled WGS sequence"/>
</dbReference>
<organism evidence="21 22">
    <name type="scientific">Paraburkholderia tropica</name>
    <dbReference type="NCBI Taxonomy" id="92647"/>
    <lineage>
        <taxon>Bacteria</taxon>
        <taxon>Pseudomonadati</taxon>
        <taxon>Pseudomonadota</taxon>
        <taxon>Betaproteobacteria</taxon>
        <taxon>Burkholderiales</taxon>
        <taxon>Burkholderiaceae</taxon>
        <taxon>Paraburkholderia</taxon>
    </lineage>
</organism>
<dbReference type="InterPro" id="IPR010105">
    <property type="entry name" value="TonB_sidphr_rcpt"/>
</dbReference>
<evidence type="ECO:0000256" key="1">
    <source>
        <dbReference type="ARBA" id="ARBA00004571"/>
    </source>
</evidence>
<feature type="domain" description="TonB-dependent receptor-like beta-barrel" evidence="19">
    <location>
        <begin position="271"/>
        <end position="774"/>
    </location>
</feature>
<feature type="region of interest" description="Disordered" evidence="17">
    <location>
        <begin position="289"/>
        <end position="309"/>
    </location>
</feature>
<gene>
    <name evidence="21" type="ORF">SAMN05216550_104153</name>
</gene>
<evidence type="ECO:0000256" key="9">
    <source>
        <dbReference type="ARBA" id="ARBA00023065"/>
    </source>
</evidence>
<dbReference type="InterPro" id="IPR010917">
    <property type="entry name" value="TonB_rcpt_CS"/>
</dbReference>
<keyword evidence="4 14" id="KW-1134">Transmembrane beta strand</keyword>
<evidence type="ECO:0000256" key="12">
    <source>
        <dbReference type="ARBA" id="ARBA00023170"/>
    </source>
</evidence>
<accession>A0AAQ1GDJ9</accession>